<dbReference type="EMBL" id="KN832893">
    <property type="protein sequence ID" value="KIM93772.1"/>
    <property type="molecule type" value="Genomic_DNA"/>
</dbReference>
<evidence type="ECO:0000313" key="3">
    <source>
        <dbReference type="Proteomes" id="UP000054321"/>
    </source>
</evidence>
<keyword evidence="1" id="KW-1133">Transmembrane helix</keyword>
<accession>A0A0C3CVN8</accession>
<dbReference type="Gene3D" id="3.40.50.720">
    <property type="entry name" value="NAD(P)-binding Rossmann-like Domain"/>
    <property type="match status" value="1"/>
</dbReference>
<protein>
    <recommendedName>
        <fullName evidence="4">Ketoreductase (KR) domain-containing protein</fullName>
    </recommendedName>
</protein>
<feature type="transmembrane region" description="Helical" evidence="1">
    <location>
        <begin position="273"/>
        <end position="293"/>
    </location>
</feature>
<dbReference type="AlphaFoldDB" id="A0A0C3CVN8"/>
<dbReference type="Pfam" id="PF00106">
    <property type="entry name" value="adh_short"/>
    <property type="match status" value="1"/>
</dbReference>
<dbReference type="GO" id="GO:0030148">
    <property type="term" value="P:sphingolipid biosynthetic process"/>
    <property type="evidence" value="ECO:0007669"/>
    <property type="project" value="TreeGrafter"/>
</dbReference>
<proteinExistence type="predicted"/>
<dbReference type="GO" id="GO:0047560">
    <property type="term" value="F:3-dehydrosphinganine reductase activity"/>
    <property type="evidence" value="ECO:0007669"/>
    <property type="project" value="TreeGrafter"/>
</dbReference>
<dbReference type="SUPFAM" id="SSF51735">
    <property type="entry name" value="NAD(P)-binding Rossmann-fold domains"/>
    <property type="match status" value="1"/>
</dbReference>
<gene>
    <name evidence="2" type="ORF">OIDMADRAFT_137249</name>
</gene>
<sequence length="315" mass="34685">MLLKASVGECQLPNGLIGANITIFARRQQPLDVARDEILAARASTSQEVRAVSLDLADAPQVKKIFGSQPRLADALYCVAGGTSTETGFLADISPIDLEQCMRKNYLTSAYSAQVMLKMWMEDDKESQNRSQQTPIHKVRQIVFVSSAAAFVGFPGYIAYTTAKCAVRALADTLRSEALRYSGPTSTYRIHCAFPSNFISSAFMDEQKSKPELTKRMEGTTASMAELSRRLHSSKQVASYIIAAVRRGDFAICSELEAAVLFANMIGPSPMRGLGIVDLFLALLMRFIFWPIARRRFDAMCVKDGTSRKTHEASV</sequence>
<dbReference type="GO" id="GO:0005789">
    <property type="term" value="C:endoplasmic reticulum membrane"/>
    <property type="evidence" value="ECO:0007669"/>
    <property type="project" value="TreeGrafter"/>
</dbReference>
<keyword evidence="1" id="KW-0472">Membrane</keyword>
<evidence type="ECO:0000256" key="1">
    <source>
        <dbReference type="SAM" id="Phobius"/>
    </source>
</evidence>
<dbReference type="InParanoid" id="A0A0C3CVN8"/>
<dbReference type="Proteomes" id="UP000054321">
    <property type="component" value="Unassembled WGS sequence"/>
</dbReference>
<evidence type="ECO:0008006" key="4">
    <source>
        <dbReference type="Google" id="ProtNLM"/>
    </source>
</evidence>
<reference evidence="2 3" key="1">
    <citation type="submission" date="2014-04" db="EMBL/GenBank/DDBJ databases">
        <authorList>
            <consortium name="DOE Joint Genome Institute"/>
            <person name="Kuo A."/>
            <person name="Martino E."/>
            <person name="Perotto S."/>
            <person name="Kohler A."/>
            <person name="Nagy L.G."/>
            <person name="Floudas D."/>
            <person name="Copeland A."/>
            <person name="Barry K.W."/>
            <person name="Cichocki N."/>
            <person name="Veneault-Fourrey C."/>
            <person name="LaButti K."/>
            <person name="Lindquist E.A."/>
            <person name="Lipzen A."/>
            <person name="Lundell T."/>
            <person name="Morin E."/>
            <person name="Murat C."/>
            <person name="Sun H."/>
            <person name="Tunlid A."/>
            <person name="Henrissat B."/>
            <person name="Grigoriev I.V."/>
            <person name="Hibbett D.S."/>
            <person name="Martin F."/>
            <person name="Nordberg H.P."/>
            <person name="Cantor M.N."/>
            <person name="Hua S.X."/>
        </authorList>
    </citation>
    <scope>NUCLEOTIDE SEQUENCE [LARGE SCALE GENOMIC DNA]</scope>
    <source>
        <strain evidence="2 3">Zn</strain>
    </source>
</reference>
<dbReference type="STRING" id="913774.A0A0C3CVN8"/>
<dbReference type="OrthoDB" id="10267115at2759"/>
<keyword evidence="1" id="KW-0812">Transmembrane</keyword>
<dbReference type="InterPro" id="IPR036291">
    <property type="entry name" value="NAD(P)-bd_dom_sf"/>
</dbReference>
<name>A0A0C3CVN8_OIDMZ</name>
<keyword evidence="3" id="KW-1185">Reference proteome</keyword>
<dbReference type="PANTHER" id="PTHR43550:SF3">
    <property type="entry name" value="3-KETODIHYDROSPHINGOSINE REDUCTASE"/>
    <property type="match status" value="1"/>
</dbReference>
<dbReference type="PANTHER" id="PTHR43550">
    <property type="entry name" value="3-KETODIHYDROSPHINGOSINE REDUCTASE"/>
    <property type="match status" value="1"/>
</dbReference>
<dbReference type="GO" id="GO:0006666">
    <property type="term" value="P:3-keto-sphinganine metabolic process"/>
    <property type="evidence" value="ECO:0007669"/>
    <property type="project" value="TreeGrafter"/>
</dbReference>
<evidence type="ECO:0000313" key="2">
    <source>
        <dbReference type="EMBL" id="KIM93772.1"/>
    </source>
</evidence>
<dbReference type="HOGENOM" id="CLU_010194_3_3_1"/>
<reference evidence="3" key="2">
    <citation type="submission" date="2015-01" db="EMBL/GenBank/DDBJ databases">
        <title>Evolutionary Origins and Diversification of the Mycorrhizal Mutualists.</title>
        <authorList>
            <consortium name="DOE Joint Genome Institute"/>
            <consortium name="Mycorrhizal Genomics Consortium"/>
            <person name="Kohler A."/>
            <person name="Kuo A."/>
            <person name="Nagy L.G."/>
            <person name="Floudas D."/>
            <person name="Copeland A."/>
            <person name="Barry K.W."/>
            <person name="Cichocki N."/>
            <person name="Veneault-Fourrey C."/>
            <person name="LaButti K."/>
            <person name="Lindquist E.A."/>
            <person name="Lipzen A."/>
            <person name="Lundell T."/>
            <person name="Morin E."/>
            <person name="Murat C."/>
            <person name="Riley R."/>
            <person name="Ohm R."/>
            <person name="Sun H."/>
            <person name="Tunlid A."/>
            <person name="Henrissat B."/>
            <person name="Grigoriev I.V."/>
            <person name="Hibbett D.S."/>
            <person name="Martin F."/>
        </authorList>
    </citation>
    <scope>NUCLEOTIDE SEQUENCE [LARGE SCALE GENOMIC DNA]</scope>
    <source>
        <strain evidence="3">Zn</strain>
    </source>
</reference>
<dbReference type="InterPro" id="IPR002347">
    <property type="entry name" value="SDR_fam"/>
</dbReference>
<organism evidence="2 3">
    <name type="scientific">Oidiodendron maius (strain Zn)</name>
    <dbReference type="NCBI Taxonomy" id="913774"/>
    <lineage>
        <taxon>Eukaryota</taxon>
        <taxon>Fungi</taxon>
        <taxon>Dikarya</taxon>
        <taxon>Ascomycota</taxon>
        <taxon>Pezizomycotina</taxon>
        <taxon>Leotiomycetes</taxon>
        <taxon>Leotiomycetes incertae sedis</taxon>
        <taxon>Myxotrichaceae</taxon>
        <taxon>Oidiodendron</taxon>
    </lineage>
</organism>